<evidence type="ECO:0000313" key="1">
    <source>
        <dbReference type="EMBL" id="ETV65047.1"/>
    </source>
</evidence>
<accession>W4FC55</accession>
<proteinExistence type="predicted"/>
<evidence type="ECO:0008006" key="2">
    <source>
        <dbReference type="Google" id="ProtNLM"/>
    </source>
</evidence>
<dbReference type="GeneID" id="20820169"/>
<dbReference type="AlphaFoldDB" id="W4FC55"/>
<dbReference type="RefSeq" id="XP_009845483.1">
    <property type="nucleotide sequence ID" value="XM_009847181.1"/>
</dbReference>
<dbReference type="VEuPathDB" id="FungiDB:H257_18173"/>
<dbReference type="PANTHER" id="PTHR48471">
    <property type="entry name" value="DDE TNP4 DOMAIN-CONTAINING PROTEIN"/>
    <property type="match status" value="1"/>
</dbReference>
<sequence length="214" mass="23835">MRVVTSVLLLYCPPEATKRRRIIRLLLLCRIRSLLRERNLLHSLALLDDQLGSPWNKMYYSRHTTSFITAVSIPPDTFDNLLAVFIPPATYARVLAKAEKALSLALKAMPDAAICWPTFDQQVVWAQATEAREPLVTGVFAFVDGKNLPVREPSSSDLQNAQYNGCLMGNGICGQSVPPIRSKNALRSTIARSPFTEHFPFVQLSGAPDRNKPD</sequence>
<gene>
    <name evidence="1" type="ORF">H257_18173</name>
</gene>
<dbReference type="PANTHER" id="PTHR48471:SF1">
    <property type="entry name" value="DDE TNP4 DOMAIN-CONTAINING PROTEIN"/>
    <property type="match status" value="1"/>
</dbReference>
<protein>
    <recommendedName>
        <fullName evidence="2">DDE Tnp4 domain-containing protein</fullName>
    </recommendedName>
</protein>
<name>W4FC55_APHAT</name>
<dbReference type="EMBL" id="KI913253">
    <property type="protein sequence ID" value="ETV65047.1"/>
    <property type="molecule type" value="Genomic_DNA"/>
</dbReference>
<organism evidence="1">
    <name type="scientific">Aphanomyces astaci</name>
    <name type="common">Crayfish plague agent</name>
    <dbReference type="NCBI Taxonomy" id="112090"/>
    <lineage>
        <taxon>Eukaryota</taxon>
        <taxon>Sar</taxon>
        <taxon>Stramenopiles</taxon>
        <taxon>Oomycota</taxon>
        <taxon>Saprolegniomycetes</taxon>
        <taxon>Saprolegniales</taxon>
        <taxon>Verrucalvaceae</taxon>
        <taxon>Aphanomyces</taxon>
    </lineage>
</organism>
<dbReference type="OrthoDB" id="78198at2759"/>
<reference evidence="1" key="1">
    <citation type="submission" date="2013-12" db="EMBL/GenBank/DDBJ databases">
        <title>The Genome Sequence of Aphanomyces astaci APO3.</title>
        <authorList>
            <consortium name="The Broad Institute Genomics Platform"/>
            <person name="Russ C."/>
            <person name="Tyler B."/>
            <person name="van West P."/>
            <person name="Dieguez-Uribeondo J."/>
            <person name="Young S.K."/>
            <person name="Zeng Q."/>
            <person name="Gargeya S."/>
            <person name="Fitzgerald M."/>
            <person name="Abouelleil A."/>
            <person name="Alvarado L."/>
            <person name="Chapman S.B."/>
            <person name="Gainer-Dewar J."/>
            <person name="Goldberg J."/>
            <person name="Griggs A."/>
            <person name="Gujja S."/>
            <person name="Hansen M."/>
            <person name="Howarth C."/>
            <person name="Imamovic A."/>
            <person name="Ireland A."/>
            <person name="Larimer J."/>
            <person name="McCowan C."/>
            <person name="Murphy C."/>
            <person name="Pearson M."/>
            <person name="Poon T.W."/>
            <person name="Priest M."/>
            <person name="Roberts A."/>
            <person name="Saif S."/>
            <person name="Shea T."/>
            <person name="Sykes S."/>
            <person name="Wortman J."/>
            <person name="Nusbaum C."/>
            <person name="Birren B."/>
        </authorList>
    </citation>
    <scope>NUCLEOTIDE SEQUENCE [LARGE SCALE GENOMIC DNA]</scope>
    <source>
        <strain evidence="1">APO3</strain>
    </source>
</reference>